<evidence type="ECO:0000256" key="6">
    <source>
        <dbReference type="ARBA" id="ARBA00022679"/>
    </source>
</evidence>
<evidence type="ECO:0000256" key="8">
    <source>
        <dbReference type="ARBA" id="ARBA00023026"/>
    </source>
</evidence>
<dbReference type="SUPFAM" id="SSF49899">
    <property type="entry name" value="Concanavalin A-like lectins/glucanases"/>
    <property type="match status" value="2"/>
</dbReference>
<evidence type="ECO:0000256" key="7">
    <source>
        <dbReference type="ARBA" id="ARBA00022695"/>
    </source>
</evidence>
<feature type="transmembrane region" description="Helical" evidence="11">
    <location>
        <begin position="283"/>
        <end position="304"/>
    </location>
</feature>
<dbReference type="Gene3D" id="2.60.120.200">
    <property type="match status" value="2"/>
</dbReference>
<dbReference type="PANTHER" id="PTHR10339">
    <property type="entry name" value="ADP-RIBOSYLTRANSFERASE"/>
    <property type="match status" value="1"/>
</dbReference>
<comment type="subcellular location">
    <subcellularLocation>
        <location evidence="1">Secreted</location>
    </subcellularLocation>
</comment>
<dbReference type="EMBL" id="CAJOBD010000204">
    <property type="protein sequence ID" value="CAF3612702.1"/>
    <property type="molecule type" value="Genomic_DNA"/>
</dbReference>
<dbReference type="InterPro" id="IPR050999">
    <property type="entry name" value="ADP-ribosyltransferase_ARG"/>
</dbReference>
<sequence length="828" mass="92223">MSTSHNENINHRYLSGISDEPKQLLEPISGYTHEPLLSLEEACEPLLNIVPRLPVHIWIAKQNSQNPAEDLTQDESAAIRLYTMEWDSSTNESSVSLYAHLNRTLKEIDRTKLRPWFRYLKLFLTALAKLPVAPRQTVWRGIRENLSKDYPPGEQITWWAFSSCTTSLKILQSDLYLGTVGTRTLFSIETINGRAIRSHSHFTTEDEILLLPGTFLEVKSQFNPASDLHIIHLQQKIPPYVLLEPPFEGAELLPFWDADQVMFKNTNLQNNDSSRPWYKNNKIHFGIGAILAIIIVAIILGATLGTRTRTQTETLLTSTSTSTSTSTTTEASFYNGSVPDPVSVADAFYTFDENVFDLYSYRNGKVIGGSVSYIQGYVAYGQAIVLNQSIPTQINIKPAFNLTVSSAFTIEGFFMLQKTQMNAILIQLMPYISMNLTNGILTASLGSNIIIKGKSVISTDGWHHFSFVYDSIRHTMTIYIDGIVEATESSITPEISSNNSNSPIIIGVGFQGYIDQLSISLKAKSHEVILWDATVAAYYPLDLSWLDDRGPNGLNAGASKVLPIYGWQYNALNFNNTGAYYKANGFTVLGTPYHAFSIALWVRAEAQSGVFLTIANPYTCLLVLGFQNHRNILVAHLPNATATGEDVNIIGPEMPSYAWTHVAFTWSAENRAKLYTSSYLQAASGEASILNNARGGYNSSPMTITLGTYNGAANCGDIEGISSSQTFMGSLDEIFVFARELQIVSRLPVHIWIAKQNSQNPADDLTQDELVAIRLYTMEWDSSISEPSVSLYAHLNQTLKEIDRIKLRPWFRYLKLFLTTLAKLPVAP</sequence>
<dbReference type="Pfam" id="PF13385">
    <property type="entry name" value="Laminin_G_3"/>
    <property type="match status" value="1"/>
</dbReference>
<evidence type="ECO:0000256" key="9">
    <source>
        <dbReference type="ARBA" id="ARBA00047597"/>
    </source>
</evidence>
<keyword evidence="3" id="KW-0964">Secreted</keyword>
<dbReference type="PROSITE" id="PS51996">
    <property type="entry name" value="TR_MART"/>
    <property type="match status" value="1"/>
</dbReference>
<evidence type="ECO:0000256" key="3">
    <source>
        <dbReference type="ARBA" id="ARBA00022525"/>
    </source>
</evidence>
<evidence type="ECO:0000256" key="4">
    <source>
        <dbReference type="ARBA" id="ARBA00022656"/>
    </source>
</evidence>
<keyword evidence="11" id="KW-1133">Transmembrane helix</keyword>
<dbReference type="Proteomes" id="UP000663836">
    <property type="component" value="Unassembled WGS sequence"/>
</dbReference>
<keyword evidence="10" id="KW-0520">NAD</keyword>
<keyword evidence="11" id="KW-0812">Transmembrane</keyword>
<dbReference type="InterPro" id="IPR013320">
    <property type="entry name" value="ConA-like_dom_sf"/>
</dbReference>
<keyword evidence="7" id="KW-0548">Nucleotidyltransferase</keyword>
<dbReference type="InterPro" id="IPR000768">
    <property type="entry name" value="ART"/>
</dbReference>
<dbReference type="GO" id="GO:0090729">
    <property type="term" value="F:toxin activity"/>
    <property type="evidence" value="ECO:0007669"/>
    <property type="project" value="UniProtKB-KW"/>
</dbReference>
<name>A0A818NTB5_9BILA</name>
<comment type="catalytic activity">
    <reaction evidence="9 10">
        <text>L-arginyl-[protein] + NAD(+) = N(omega)-(ADP-D-ribosyl)-L-arginyl-[protein] + nicotinamide + H(+)</text>
        <dbReference type="Rhea" id="RHEA:19149"/>
        <dbReference type="Rhea" id="RHEA-COMP:10532"/>
        <dbReference type="Rhea" id="RHEA-COMP:15087"/>
        <dbReference type="ChEBI" id="CHEBI:15378"/>
        <dbReference type="ChEBI" id="CHEBI:17154"/>
        <dbReference type="ChEBI" id="CHEBI:29965"/>
        <dbReference type="ChEBI" id="CHEBI:57540"/>
        <dbReference type="ChEBI" id="CHEBI:142554"/>
        <dbReference type="EC" id="2.4.2.31"/>
    </reaction>
</comment>
<dbReference type="GO" id="GO:0005576">
    <property type="term" value="C:extracellular region"/>
    <property type="evidence" value="ECO:0007669"/>
    <property type="project" value="UniProtKB-SubCell"/>
</dbReference>
<protein>
    <recommendedName>
        <fullName evidence="10">NAD(P)(+)--arginine ADP-ribosyltransferase</fullName>
        <ecNumber evidence="10">2.4.2.31</ecNumber>
    </recommendedName>
    <alternativeName>
        <fullName evidence="10">Mono(ADP-ribosyl)transferase</fullName>
    </alternativeName>
</protein>
<evidence type="ECO:0000256" key="1">
    <source>
        <dbReference type="ARBA" id="ARBA00004613"/>
    </source>
</evidence>
<dbReference type="Pfam" id="PF01129">
    <property type="entry name" value="ART"/>
    <property type="match status" value="1"/>
</dbReference>
<keyword evidence="4" id="KW-0800">Toxin</keyword>
<dbReference type="PANTHER" id="PTHR10339:SF25">
    <property type="entry name" value="SECRETED EXOENZYME S"/>
    <property type="match status" value="1"/>
</dbReference>
<accession>A0A818NTB5</accession>
<evidence type="ECO:0000313" key="13">
    <source>
        <dbReference type="Proteomes" id="UP000663836"/>
    </source>
</evidence>
<reference evidence="12" key="1">
    <citation type="submission" date="2021-02" db="EMBL/GenBank/DDBJ databases">
        <authorList>
            <person name="Nowell W R."/>
        </authorList>
    </citation>
    <scope>NUCLEOTIDE SEQUENCE</scope>
</reference>
<keyword evidence="11" id="KW-0472">Membrane</keyword>
<keyword evidence="8" id="KW-0843">Virulence</keyword>
<dbReference type="Gene3D" id="3.90.176.10">
    <property type="entry name" value="Toxin ADP-ribosyltransferase, Chain A, domain 1"/>
    <property type="match status" value="1"/>
</dbReference>
<evidence type="ECO:0000256" key="2">
    <source>
        <dbReference type="ARBA" id="ARBA00009558"/>
    </source>
</evidence>
<gene>
    <name evidence="12" type="ORF">JBS370_LOCUS4375</name>
</gene>
<evidence type="ECO:0000313" key="12">
    <source>
        <dbReference type="EMBL" id="CAF3612702.1"/>
    </source>
</evidence>
<comment type="similarity">
    <text evidence="2 10">Belongs to the Arg-specific ADP-ribosyltransferase family.</text>
</comment>
<dbReference type="GO" id="GO:0003950">
    <property type="term" value="F:NAD+ poly-ADP-ribosyltransferase activity"/>
    <property type="evidence" value="ECO:0007669"/>
    <property type="project" value="TreeGrafter"/>
</dbReference>
<dbReference type="GO" id="GO:0106274">
    <property type="term" value="F:NAD+-protein-arginine ADP-ribosyltransferase activity"/>
    <property type="evidence" value="ECO:0007669"/>
    <property type="project" value="UniProtKB-EC"/>
</dbReference>
<evidence type="ECO:0000256" key="5">
    <source>
        <dbReference type="ARBA" id="ARBA00022676"/>
    </source>
</evidence>
<dbReference type="GO" id="GO:0016779">
    <property type="term" value="F:nucleotidyltransferase activity"/>
    <property type="evidence" value="ECO:0007669"/>
    <property type="project" value="UniProtKB-KW"/>
</dbReference>
<dbReference type="AlphaFoldDB" id="A0A818NTB5"/>
<organism evidence="12 13">
    <name type="scientific">Rotaria sordida</name>
    <dbReference type="NCBI Taxonomy" id="392033"/>
    <lineage>
        <taxon>Eukaryota</taxon>
        <taxon>Metazoa</taxon>
        <taxon>Spiralia</taxon>
        <taxon>Gnathifera</taxon>
        <taxon>Rotifera</taxon>
        <taxon>Eurotatoria</taxon>
        <taxon>Bdelloidea</taxon>
        <taxon>Philodinida</taxon>
        <taxon>Philodinidae</taxon>
        <taxon>Rotaria</taxon>
    </lineage>
</organism>
<proteinExistence type="inferred from homology"/>
<keyword evidence="10" id="KW-0521">NADP</keyword>
<evidence type="ECO:0000256" key="10">
    <source>
        <dbReference type="RuleBase" id="RU361228"/>
    </source>
</evidence>
<dbReference type="EC" id="2.4.2.31" evidence="10"/>
<keyword evidence="5 10" id="KW-0328">Glycosyltransferase</keyword>
<comment type="caution">
    <text evidence="12">The sequence shown here is derived from an EMBL/GenBank/DDBJ whole genome shotgun (WGS) entry which is preliminary data.</text>
</comment>
<dbReference type="SUPFAM" id="SSF56399">
    <property type="entry name" value="ADP-ribosylation"/>
    <property type="match status" value="1"/>
</dbReference>
<evidence type="ECO:0000256" key="11">
    <source>
        <dbReference type="SAM" id="Phobius"/>
    </source>
</evidence>
<keyword evidence="6 10" id="KW-0808">Transferase</keyword>